<dbReference type="CDD" id="cd02440">
    <property type="entry name" value="AdoMet_MTases"/>
    <property type="match status" value="1"/>
</dbReference>
<accession>A0A1F7SJF4</accession>
<evidence type="ECO:0000313" key="4">
    <source>
        <dbReference type="Proteomes" id="UP000178082"/>
    </source>
</evidence>
<dbReference type="EMBL" id="MGDI01000025">
    <property type="protein sequence ID" value="OGL53327.1"/>
    <property type="molecule type" value="Genomic_DNA"/>
</dbReference>
<reference evidence="3 4" key="1">
    <citation type="journal article" date="2016" name="Nat. Commun.">
        <title>Thousands of microbial genomes shed light on interconnected biogeochemical processes in an aquifer system.</title>
        <authorList>
            <person name="Anantharaman K."/>
            <person name="Brown C.T."/>
            <person name="Hug L.A."/>
            <person name="Sharon I."/>
            <person name="Castelle C.J."/>
            <person name="Probst A.J."/>
            <person name="Thomas B.C."/>
            <person name="Singh A."/>
            <person name="Wilkins M.J."/>
            <person name="Karaoz U."/>
            <person name="Brodie E.L."/>
            <person name="Williams K.H."/>
            <person name="Hubbard S.S."/>
            <person name="Banfield J.F."/>
        </authorList>
    </citation>
    <scope>NUCLEOTIDE SEQUENCE [LARGE SCALE GENOMIC DNA]</scope>
</reference>
<dbReference type="Pfam" id="PF13847">
    <property type="entry name" value="Methyltransf_31"/>
    <property type="match status" value="1"/>
</dbReference>
<feature type="domain" description="Methyltransferase" evidence="2">
    <location>
        <begin position="66"/>
        <end position="180"/>
    </location>
</feature>
<comment type="caution">
    <text evidence="3">The sequence shown here is derived from an EMBL/GenBank/DDBJ whole genome shotgun (WGS) entry which is preliminary data.</text>
</comment>
<dbReference type="SUPFAM" id="SSF53335">
    <property type="entry name" value="S-adenosyl-L-methionine-dependent methyltransferases"/>
    <property type="match status" value="1"/>
</dbReference>
<dbReference type="PANTHER" id="PTHR43861">
    <property type="entry name" value="TRANS-ACONITATE 2-METHYLTRANSFERASE-RELATED"/>
    <property type="match status" value="1"/>
</dbReference>
<dbReference type="InterPro" id="IPR025714">
    <property type="entry name" value="Methyltranfer_dom"/>
</dbReference>
<organism evidence="3 4">
    <name type="scientific">Candidatus Schekmanbacteria bacterium RIFCSPLOWO2_12_FULL_38_15</name>
    <dbReference type="NCBI Taxonomy" id="1817883"/>
    <lineage>
        <taxon>Bacteria</taxon>
        <taxon>Candidatus Schekmaniibacteriota</taxon>
    </lineage>
</organism>
<sequence>MKRKFHLLNLAAFSFLVFILTGNNLYSQHQHGHPPGSVDGYINMLETPDRASWQMPEKVVNYLGIKEGDVIADIGAGSGYFTVFLSKKAGNNGKVLACDIEKGMINYIEERIKKENLKNVVPVLCKPDDPMLFPSSADLVFICDTYHHIEKRNEYLKLLKKYSKPEGRIAIIDYQKKETPHGPPLSMRISKEDIVKEITDAGYKLEAEFFFLPYQYFLVFRK</sequence>
<feature type="signal peptide" evidence="1">
    <location>
        <begin position="1"/>
        <end position="19"/>
    </location>
</feature>
<dbReference type="STRING" id="1817883.A3G31_07405"/>
<dbReference type="AlphaFoldDB" id="A0A1F7SJF4"/>
<evidence type="ECO:0000256" key="1">
    <source>
        <dbReference type="SAM" id="SignalP"/>
    </source>
</evidence>
<dbReference type="InterPro" id="IPR029063">
    <property type="entry name" value="SAM-dependent_MTases_sf"/>
</dbReference>
<keyword evidence="1" id="KW-0732">Signal</keyword>
<proteinExistence type="predicted"/>
<gene>
    <name evidence="3" type="ORF">A3G31_07405</name>
</gene>
<dbReference type="Gene3D" id="3.40.50.150">
    <property type="entry name" value="Vaccinia Virus protein VP39"/>
    <property type="match status" value="1"/>
</dbReference>
<name>A0A1F7SJF4_9BACT</name>
<evidence type="ECO:0000259" key="2">
    <source>
        <dbReference type="Pfam" id="PF13847"/>
    </source>
</evidence>
<evidence type="ECO:0000313" key="3">
    <source>
        <dbReference type="EMBL" id="OGL53327.1"/>
    </source>
</evidence>
<protein>
    <recommendedName>
        <fullName evidence="2">Methyltransferase domain-containing protein</fullName>
    </recommendedName>
</protein>
<dbReference type="Proteomes" id="UP000178082">
    <property type="component" value="Unassembled WGS sequence"/>
</dbReference>
<feature type="chain" id="PRO_5009532389" description="Methyltransferase domain-containing protein" evidence="1">
    <location>
        <begin position="20"/>
        <end position="222"/>
    </location>
</feature>